<feature type="region of interest" description="Disordered" evidence="2">
    <location>
        <begin position="227"/>
        <end position="256"/>
    </location>
</feature>
<keyword evidence="1" id="KW-0175">Coiled coil</keyword>
<sequence length="256" mass="29097">MSKNPTVKEVSARVEQLALEFKTGLDSFKNEIAAISPTPVTSAVPGDFIVKFQMFESMINSSLAVLQGEMKSLKENVELIERESKRSQARQLSNVIVMRGINENVNDLYDCLLDIFNNKLKITDINKRDINYCYRIGFKNSQNKKPRPLAVQFCTKWIRDQVFFNKKHLKGSQIFITEMLTQESLDLFKKVREVMGKSSWTFNGRIYASVQNKKMLISSESDLYKLSNPGGSGNNGDTNRNSADNNISDINQNSDE</sequence>
<name>A0A9P0FH94_BRAAE</name>
<dbReference type="Proteomes" id="UP001154078">
    <property type="component" value="Chromosome 5"/>
</dbReference>
<dbReference type="EMBL" id="OV121136">
    <property type="protein sequence ID" value="CAH0556775.1"/>
    <property type="molecule type" value="Genomic_DNA"/>
</dbReference>
<dbReference type="AlphaFoldDB" id="A0A9P0FH94"/>
<reference evidence="3" key="1">
    <citation type="submission" date="2021-12" db="EMBL/GenBank/DDBJ databases">
        <authorList>
            <person name="King R."/>
        </authorList>
    </citation>
    <scope>NUCLEOTIDE SEQUENCE</scope>
</reference>
<evidence type="ECO:0000313" key="4">
    <source>
        <dbReference type="Proteomes" id="UP001154078"/>
    </source>
</evidence>
<evidence type="ECO:0000256" key="2">
    <source>
        <dbReference type="SAM" id="MobiDB-lite"/>
    </source>
</evidence>
<proteinExistence type="predicted"/>
<feature type="compositionally biased region" description="Low complexity" evidence="2">
    <location>
        <begin position="239"/>
        <end position="256"/>
    </location>
</feature>
<organism evidence="3 4">
    <name type="scientific">Brassicogethes aeneus</name>
    <name type="common">Rape pollen beetle</name>
    <name type="synonym">Meligethes aeneus</name>
    <dbReference type="NCBI Taxonomy" id="1431903"/>
    <lineage>
        <taxon>Eukaryota</taxon>
        <taxon>Metazoa</taxon>
        <taxon>Ecdysozoa</taxon>
        <taxon>Arthropoda</taxon>
        <taxon>Hexapoda</taxon>
        <taxon>Insecta</taxon>
        <taxon>Pterygota</taxon>
        <taxon>Neoptera</taxon>
        <taxon>Endopterygota</taxon>
        <taxon>Coleoptera</taxon>
        <taxon>Polyphaga</taxon>
        <taxon>Cucujiformia</taxon>
        <taxon>Nitidulidae</taxon>
        <taxon>Meligethinae</taxon>
        <taxon>Brassicogethes</taxon>
    </lineage>
</organism>
<keyword evidence="4" id="KW-1185">Reference proteome</keyword>
<evidence type="ECO:0000256" key="1">
    <source>
        <dbReference type="SAM" id="Coils"/>
    </source>
</evidence>
<protein>
    <submittedName>
        <fullName evidence="3">Uncharacterized protein</fullName>
    </submittedName>
</protein>
<gene>
    <name evidence="3" type="ORF">MELIAE_LOCUS7649</name>
</gene>
<feature type="coiled-coil region" evidence="1">
    <location>
        <begin position="63"/>
        <end position="90"/>
    </location>
</feature>
<evidence type="ECO:0000313" key="3">
    <source>
        <dbReference type="EMBL" id="CAH0556775.1"/>
    </source>
</evidence>
<accession>A0A9P0FH94</accession>
<dbReference type="OrthoDB" id="6747853at2759"/>